<dbReference type="Gene3D" id="3.30.1370.110">
    <property type="match status" value="1"/>
</dbReference>
<keyword evidence="4" id="KW-1185">Reference proteome</keyword>
<dbReference type="Proteomes" id="UP000249130">
    <property type="component" value="Unassembled WGS sequence"/>
</dbReference>
<name>A0A327L0S9_9BRAD</name>
<feature type="domain" description="Smr" evidence="2">
    <location>
        <begin position="91"/>
        <end position="175"/>
    </location>
</feature>
<organism evidence="3 4">
    <name type="scientific">Rhodoplanes roseus</name>
    <dbReference type="NCBI Taxonomy" id="29409"/>
    <lineage>
        <taxon>Bacteria</taxon>
        <taxon>Pseudomonadati</taxon>
        <taxon>Pseudomonadota</taxon>
        <taxon>Alphaproteobacteria</taxon>
        <taxon>Hyphomicrobiales</taxon>
        <taxon>Nitrobacteraceae</taxon>
        <taxon>Rhodoplanes</taxon>
    </lineage>
</organism>
<dbReference type="Pfam" id="PF01713">
    <property type="entry name" value="Smr"/>
    <property type="match status" value="1"/>
</dbReference>
<dbReference type="PROSITE" id="PS50828">
    <property type="entry name" value="SMR"/>
    <property type="match status" value="1"/>
</dbReference>
<dbReference type="PANTHER" id="PTHR35562">
    <property type="entry name" value="DNA ENDONUCLEASE SMRA-RELATED"/>
    <property type="match status" value="1"/>
</dbReference>
<feature type="region of interest" description="Disordered" evidence="1">
    <location>
        <begin position="28"/>
        <end position="72"/>
    </location>
</feature>
<dbReference type="OrthoDB" id="7165597at2"/>
<comment type="caution">
    <text evidence="3">The sequence shown here is derived from an EMBL/GenBank/DDBJ whole genome shotgun (WGS) entry which is preliminary data.</text>
</comment>
<dbReference type="RefSeq" id="WP_111419092.1">
    <property type="nucleotide sequence ID" value="NZ_NPEX01000059.1"/>
</dbReference>
<gene>
    <name evidence="3" type="ORF">CH341_11040</name>
</gene>
<evidence type="ECO:0000313" key="3">
    <source>
        <dbReference type="EMBL" id="RAI44061.1"/>
    </source>
</evidence>
<dbReference type="PANTHER" id="PTHR35562:SF2">
    <property type="entry name" value="DNA ENDONUCLEASE SMRA-RELATED"/>
    <property type="match status" value="1"/>
</dbReference>
<dbReference type="InterPro" id="IPR002625">
    <property type="entry name" value="Smr_dom"/>
</dbReference>
<evidence type="ECO:0000259" key="2">
    <source>
        <dbReference type="PROSITE" id="PS50828"/>
    </source>
</evidence>
<dbReference type="AlphaFoldDB" id="A0A327L0S9"/>
<dbReference type="SUPFAM" id="SSF160443">
    <property type="entry name" value="SMR domain-like"/>
    <property type="match status" value="1"/>
</dbReference>
<sequence length="178" mass="19249">MVRKLSDDEHRLWSGVIRSVRPMHPARASVTPLPAAPAAPTPATEARPAATARQKVRHTAPPEPKAPPLAPIGRRDTRRLVRGHTDIDARIDLHGMTQAEAHAALRAFVWRAQGSGARYVLVITGKGGEGDGLGRGVLRRQVPLWLQLPEFRTCVAGFDAAVGHGGAGALYVRIRRPR</sequence>
<protein>
    <recommendedName>
        <fullName evidence="2">Smr domain-containing protein</fullName>
    </recommendedName>
</protein>
<dbReference type="EMBL" id="NPEX01000059">
    <property type="protein sequence ID" value="RAI44061.1"/>
    <property type="molecule type" value="Genomic_DNA"/>
</dbReference>
<accession>A0A327L0S9</accession>
<evidence type="ECO:0000256" key="1">
    <source>
        <dbReference type="SAM" id="MobiDB-lite"/>
    </source>
</evidence>
<evidence type="ECO:0000313" key="4">
    <source>
        <dbReference type="Proteomes" id="UP000249130"/>
    </source>
</evidence>
<reference evidence="3 4" key="1">
    <citation type="submission" date="2017-07" db="EMBL/GenBank/DDBJ databases">
        <title>Draft Genome Sequences of Select Purple Nonsulfur Bacteria.</title>
        <authorList>
            <person name="Lasarre B."/>
            <person name="Mckinlay J.B."/>
        </authorList>
    </citation>
    <scope>NUCLEOTIDE SEQUENCE [LARGE SCALE GENOMIC DNA]</scope>
    <source>
        <strain evidence="3 4">DSM 5909</strain>
    </source>
</reference>
<feature type="compositionally biased region" description="Pro residues" evidence="1">
    <location>
        <begin position="61"/>
        <end position="70"/>
    </location>
</feature>
<dbReference type="InterPro" id="IPR036063">
    <property type="entry name" value="Smr_dom_sf"/>
</dbReference>
<proteinExistence type="predicted"/>
<feature type="compositionally biased region" description="Low complexity" evidence="1">
    <location>
        <begin position="41"/>
        <end position="52"/>
    </location>
</feature>